<evidence type="ECO:0000256" key="1">
    <source>
        <dbReference type="SAM" id="MobiDB-lite"/>
    </source>
</evidence>
<reference evidence="3" key="1">
    <citation type="submission" date="2016-10" db="EMBL/GenBank/DDBJ databases">
        <authorList>
            <person name="Varghese N."/>
            <person name="Submissions S."/>
        </authorList>
    </citation>
    <scope>NUCLEOTIDE SEQUENCE [LARGE SCALE GENOMIC DNA]</scope>
    <source>
        <strain evidence="3">DSM 45079</strain>
    </source>
</reference>
<dbReference type="STRING" id="419479.SAMN04488563_2656"/>
<dbReference type="OrthoDB" id="5197877at2"/>
<protein>
    <submittedName>
        <fullName evidence="2">Uncharacterized protein</fullName>
    </submittedName>
</protein>
<sequence>MTTTLRPDAATPDDPKAETTSMNRDFRSTEMHLMNEALARAHCTEQRERAMEEQRVRRVLAARRMDRRAARAAQRARNLAAAAVALRSRAY</sequence>
<feature type="region of interest" description="Disordered" evidence="1">
    <location>
        <begin position="1"/>
        <end position="25"/>
    </location>
</feature>
<evidence type="ECO:0000313" key="3">
    <source>
        <dbReference type="Proteomes" id="UP000182977"/>
    </source>
</evidence>
<dbReference type="EMBL" id="LT629791">
    <property type="protein sequence ID" value="SDU55313.1"/>
    <property type="molecule type" value="Genomic_DNA"/>
</dbReference>
<dbReference type="Proteomes" id="UP000182977">
    <property type="component" value="Chromosome I"/>
</dbReference>
<accession>A0A1H2JFW9</accession>
<gene>
    <name evidence="2" type="ORF">SAMN04488563_2656</name>
</gene>
<keyword evidence="3" id="KW-1185">Reference proteome</keyword>
<proteinExistence type="predicted"/>
<organism evidence="2 3">
    <name type="scientific">Jiangella alkaliphila</name>
    <dbReference type="NCBI Taxonomy" id="419479"/>
    <lineage>
        <taxon>Bacteria</taxon>
        <taxon>Bacillati</taxon>
        <taxon>Actinomycetota</taxon>
        <taxon>Actinomycetes</taxon>
        <taxon>Jiangellales</taxon>
        <taxon>Jiangellaceae</taxon>
        <taxon>Jiangella</taxon>
    </lineage>
</organism>
<evidence type="ECO:0000313" key="2">
    <source>
        <dbReference type="EMBL" id="SDU55313.1"/>
    </source>
</evidence>
<name>A0A1H2JFW9_9ACTN</name>
<dbReference type="RefSeq" id="WP_046772176.1">
    <property type="nucleotide sequence ID" value="NZ_LBMC01000057.1"/>
</dbReference>
<dbReference type="AlphaFoldDB" id="A0A1H2JFW9"/>